<protein>
    <submittedName>
        <fullName evidence="2">Phytoene dehydrogenase-like protein</fullName>
    </submittedName>
</protein>
<dbReference type="AlphaFoldDB" id="A0A839TQL7"/>
<accession>A0A839TQL7</accession>
<dbReference type="Pfam" id="PF01266">
    <property type="entry name" value="DAO"/>
    <property type="match status" value="1"/>
</dbReference>
<dbReference type="Gene3D" id="3.50.50.60">
    <property type="entry name" value="FAD/NAD(P)-binding domain"/>
    <property type="match status" value="1"/>
</dbReference>
<evidence type="ECO:0000313" key="2">
    <source>
        <dbReference type="EMBL" id="MBB3129055.1"/>
    </source>
</evidence>
<dbReference type="Gene3D" id="3.90.660.50">
    <property type="match status" value="1"/>
</dbReference>
<dbReference type="InterPro" id="IPR006076">
    <property type="entry name" value="FAD-dep_OxRdtase"/>
</dbReference>
<name>A0A839TQL7_9BACL</name>
<evidence type="ECO:0000313" key="3">
    <source>
        <dbReference type="Proteomes" id="UP000517523"/>
    </source>
</evidence>
<dbReference type="EMBL" id="JACHXJ010000003">
    <property type="protein sequence ID" value="MBB3129055.1"/>
    <property type="molecule type" value="Genomic_DNA"/>
</dbReference>
<feature type="domain" description="FAD dependent oxidoreductase" evidence="1">
    <location>
        <begin position="15"/>
        <end position="355"/>
    </location>
</feature>
<evidence type="ECO:0000259" key="1">
    <source>
        <dbReference type="Pfam" id="PF01266"/>
    </source>
</evidence>
<dbReference type="InterPro" id="IPR036188">
    <property type="entry name" value="FAD/NAD-bd_sf"/>
</dbReference>
<dbReference type="Proteomes" id="UP000517523">
    <property type="component" value="Unassembled WGS sequence"/>
</dbReference>
<reference evidence="2 3" key="1">
    <citation type="submission" date="2020-08" db="EMBL/GenBank/DDBJ databases">
        <title>Genomic Encyclopedia of Type Strains, Phase III (KMG-III): the genomes of soil and plant-associated and newly described type strains.</title>
        <authorList>
            <person name="Whitman W."/>
        </authorList>
    </citation>
    <scope>NUCLEOTIDE SEQUENCE [LARGE SCALE GENOMIC DNA]</scope>
    <source>
        <strain evidence="2 3">CECT 5831</strain>
    </source>
</reference>
<proteinExistence type="predicted"/>
<sequence>MNINMNMTVKHSFYDIAVIGGGLTGLTAAIYAARAGRSVILLEKDSRLGGLAQTARIGGALFNYGPRAMYEGSAALRILEELGCKPSLGNGTKNAMYGILDGKLIHAAQELSPEEQTEWSTLMGSLNRIDPEPVRSISMKEWAQGHIRSDRVRQFFYAMCRQWAYDDDMERLSAGYVLEQGQLAGQGVRYVLGGWQTVIDNLQREAVQAGVVIAAGAEAAQIVHEQGAVTGILLSEGTLLRAGSIIAAAGPDAVRRWLKSSGLHNRSLEAWKEQAHPLFVSCLDVALKQVPHPDRAFVLGLDEPFYYSNHSAAIPLTEDSSQVIHVMTYHGSRPSRDPEFVLRRLKERLEAIQPGWEREASAIRFSPNLLAAHASRTALRSGAAPAPGPAVPEIRGLYVAGDWVGREGRLADTAMTSAKLAGLEAAGRG</sequence>
<organism evidence="2 3">
    <name type="scientific">Paenibacillus rhizosphaerae</name>
    <dbReference type="NCBI Taxonomy" id="297318"/>
    <lineage>
        <taxon>Bacteria</taxon>
        <taxon>Bacillati</taxon>
        <taxon>Bacillota</taxon>
        <taxon>Bacilli</taxon>
        <taxon>Bacillales</taxon>
        <taxon>Paenibacillaceae</taxon>
        <taxon>Paenibacillus</taxon>
    </lineage>
</organism>
<dbReference type="SUPFAM" id="SSF51905">
    <property type="entry name" value="FAD/NAD(P)-binding domain"/>
    <property type="match status" value="1"/>
</dbReference>
<dbReference type="RefSeq" id="WP_281382544.1">
    <property type="nucleotide sequence ID" value="NZ_JACHXJ010000003.1"/>
</dbReference>
<comment type="caution">
    <text evidence="2">The sequence shown here is derived from an EMBL/GenBank/DDBJ whole genome shotgun (WGS) entry which is preliminary data.</text>
</comment>
<dbReference type="PRINTS" id="PR00368">
    <property type="entry name" value="FADPNR"/>
</dbReference>
<dbReference type="PANTHER" id="PTHR43734">
    <property type="entry name" value="PHYTOENE DESATURASE"/>
    <property type="match status" value="1"/>
</dbReference>
<gene>
    <name evidence="2" type="ORF">FHS19_003730</name>
</gene>
<dbReference type="PANTHER" id="PTHR43734:SF1">
    <property type="entry name" value="PHYTOENE DESATURASE"/>
    <property type="match status" value="1"/>
</dbReference>